<evidence type="ECO:0000256" key="6">
    <source>
        <dbReference type="ARBA" id="ARBA00022801"/>
    </source>
</evidence>
<evidence type="ECO:0000313" key="10">
    <source>
        <dbReference type="EMBL" id="GLI52635.1"/>
    </source>
</evidence>
<dbReference type="PANTHER" id="PTHR43390">
    <property type="entry name" value="SIGNAL PEPTIDASE I"/>
    <property type="match status" value="1"/>
</dbReference>
<feature type="active site" evidence="7">
    <location>
        <position position="37"/>
    </location>
</feature>
<evidence type="ECO:0000256" key="5">
    <source>
        <dbReference type="ARBA" id="ARBA00022670"/>
    </source>
</evidence>
<evidence type="ECO:0000256" key="2">
    <source>
        <dbReference type="ARBA" id="ARBA00009370"/>
    </source>
</evidence>
<evidence type="ECO:0000256" key="7">
    <source>
        <dbReference type="PIRSR" id="PIRSR600223-1"/>
    </source>
</evidence>
<dbReference type="InterPro" id="IPR036286">
    <property type="entry name" value="LexA/Signal_pep-like_sf"/>
</dbReference>
<dbReference type="PROSITE" id="PS00501">
    <property type="entry name" value="SPASE_I_1"/>
    <property type="match status" value="1"/>
</dbReference>
<dbReference type="GO" id="GO:0009003">
    <property type="term" value="F:signal peptidase activity"/>
    <property type="evidence" value="ECO:0007669"/>
    <property type="project" value="UniProtKB-EC"/>
</dbReference>
<gene>
    <name evidence="10" type="primary">lepB</name>
    <name evidence="10" type="ORF">TISLANDTSLP1_03280</name>
</gene>
<dbReference type="Proteomes" id="UP001144297">
    <property type="component" value="Unassembled WGS sequence"/>
</dbReference>
<dbReference type="PRINTS" id="PR00727">
    <property type="entry name" value="LEADERPTASE"/>
</dbReference>
<keyword evidence="11" id="KW-1185">Reference proteome</keyword>
<dbReference type="InterPro" id="IPR019758">
    <property type="entry name" value="Pept_S26A_signal_pept_1_CS"/>
</dbReference>
<sequence length="201" mass="23212">MTGKKILEYVKSIGIAILIALFIRAYIVQAFKIPSGSMIPTLLIGDHLLVNKFIYGVNPPLSDEKILVFETPKRGDIIVFKYPEDPSRDFIKRVIGVEGDTVEIKNKKVFVNGIELKEPYARHTDSYIHPRELDPRDNFGPIKVPPHKLFVMGDNRDQSYDSRFWGFVDLKDVKGKAFIIYWSWDNDNHKPRLQRIGKLIK</sequence>
<dbReference type="PROSITE" id="PS00761">
    <property type="entry name" value="SPASE_I_3"/>
    <property type="match status" value="1"/>
</dbReference>
<feature type="active site" evidence="7">
    <location>
        <position position="92"/>
    </location>
</feature>
<comment type="catalytic activity">
    <reaction evidence="1 8">
        <text>Cleavage of hydrophobic, N-terminal signal or leader sequences from secreted and periplasmic proteins.</text>
        <dbReference type="EC" id="3.4.21.89"/>
    </reaction>
</comment>
<evidence type="ECO:0000256" key="4">
    <source>
        <dbReference type="ARBA" id="ARBA00019232"/>
    </source>
</evidence>
<dbReference type="GO" id="GO:0016020">
    <property type="term" value="C:membrane"/>
    <property type="evidence" value="ECO:0007669"/>
    <property type="project" value="UniProtKB-SubCell"/>
</dbReference>
<keyword evidence="6 8" id="KW-0378">Hydrolase</keyword>
<dbReference type="SUPFAM" id="SSF51306">
    <property type="entry name" value="LexA/Signal peptidase"/>
    <property type="match status" value="1"/>
</dbReference>
<keyword evidence="5 8" id="KW-0645">Protease</keyword>
<evidence type="ECO:0000259" key="9">
    <source>
        <dbReference type="Pfam" id="PF10502"/>
    </source>
</evidence>
<proteinExistence type="inferred from homology"/>
<comment type="similarity">
    <text evidence="2 8">Belongs to the peptidase S26 family.</text>
</comment>
<evidence type="ECO:0000256" key="3">
    <source>
        <dbReference type="ARBA" id="ARBA00013208"/>
    </source>
</evidence>
<dbReference type="InterPro" id="IPR019756">
    <property type="entry name" value="Pept_S26A_signal_pept_1_Ser-AS"/>
</dbReference>
<dbReference type="InterPro" id="IPR019533">
    <property type="entry name" value="Peptidase_S26"/>
</dbReference>
<evidence type="ECO:0000313" key="11">
    <source>
        <dbReference type="Proteomes" id="UP001144297"/>
    </source>
</evidence>
<dbReference type="GO" id="GO:0006465">
    <property type="term" value="P:signal peptide processing"/>
    <property type="evidence" value="ECO:0007669"/>
    <property type="project" value="InterPro"/>
</dbReference>
<reference evidence="10" key="1">
    <citation type="submission" date="2022-12" db="EMBL/GenBank/DDBJ databases">
        <title>Reference genome sequencing for broad-spectrum identification of bacterial and archaeal isolates by mass spectrometry.</title>
        <authorList>
            <person name="Sekiguchi Y."/>
            <person name="Tourlousse D.M."/>
        </authorList>
    </citation>
    <scope>NUCLEOTIDE SEQUENCE</scope>
    <source>
        <strain evidence="10">TSL-P1</strain>
    </source>
</reference>
<name>A0A9W6GEQ1_9BACT</name>
<dbReference type="NCBIfam" id="TIGR02227">
    <property type="entry name" value="sigpep_I_bact"/>
    <property type="match status" value="1"/>
</dbReference>
<evidence type="ECO:0000256" key="1">
    <source>
        <dbReference type="ARBA" id="ARBA00000677"/>
    </source>
</evidence>
<feature type="domain" description="Peptidase S26" evidence="9">
    <location>
        <begin position="7"/>
        <end position="182"/>
    </location>
</feature>
<dbReference type="InterPro" id="IPR000223">
    <property type="entry name" value="Pept_S26A_signal_pept_1"/>
</dbReference>
<accession>A0A9W6GEQ1</accession>
<dbReference type="EC" id="3.4.21.89" evidence="3 8"/>
<dbReference type="CDD" id="cd06530">
    <property type="entry name" value="S26_SPase_I"/>
    <property type="match status" value="1"/>
</dbReference>
<comment type="subcellular location">
    <subcellularLocation>
        <location evidence="8">Membrane</location>
        <topology evidence="8">Single-pass type II membrane protein</topology>
    </subcellularLocation>
</comment>
<protein>
    <recommendedName>
        <fullName evidence="4 8">Signal peptidase I</fullName>
        <ecNumber evidence="3 8">3.4.21.89</ecNumber>
    </recommendedName>
</protein>
<comment type="caution">
    <text evidence="10">The sequence shown here is derived from an EMBL/GenBank/DDBJ whole genome shotgun (WGS) entry which is preliminary data.</text>
</comment>
<dbReference type="Gene3D" id="2.10.109.10">
    <property type="entry name" value="Umud Fragment, subunit A"/>
    <property type="match status" value="1"/>
</dbReference>
<dbReference type="Pfam" id="PF10502">
    <property type="entry name" value="Peptidase_S26"/>
    <property type="match status" value="1"/>
</dbReference>
<dbReference type="EMBL" id="BSDX01000001">
    <property type="protein sequence ID" value="GLI52635.1"/>
    <property type="molecule type" value="Genomic_DNA"/>
</dbReference>
<dbReference type="AlphaFoldDB" id="A0A9W6GEQ1"/>
<dbReference type="PANTHER" id="PTHR43390:SF1">
    <property type="entry name" value="CHLOROPLAST PROCESSING PEPTIDASE"/>
    <property type="match status" value="1"/>
</dbReference>
<dbReference type="GO" id="GO:0004252">
    <property type="term" value="F:serine-type endopeptidase activity"/>
    <property type="evidence" value="ECO:0007669"/>
    <property type="project" value="InterPro"/>
</dbReference>
<organism evidence="10 11">
    <name type="scientific">Thermodesulfovibrio yellowstonii</name>
    <dbReference type="NCBI Taxonomy" id="28262"/>
    <lineage>
        <taxon>Bacteria</taxon>
        <taxon>Pseudomonadati</taxon>
        <taxon>Nitrospirota</taxon>
        <taxon>Thermodesulfovibrionia</taxon>
        <taxon>Thermodesulfovibrionales</taxon>
        <taxon>Thermodesulfovibrionaceae</taxon>
        <taxon>Thermodesulfovibrio</taxon>
    </lineage>
</organism>
<evidence type="ECO:0000256" key="8">
    <source>
        <dbReference type="RuleBase" id="RU362042"/>
    </source>
</evidence>